<feature type="domain" description="C-type lectin" evidence="1">
    <location>
        <begin position="166"/>
        <end position="270"/>
    </location>
</feature>
<sequence length="283" mass="31571">MYKTMDATNWSTASSYCRQKQGNLVSIHNTIQNNILAQLQRNVTGFDAEFWLGAALSANGSWTWSDGTPFDYQQFQQSSEKGNDAVLDSRDRLWKIKGLSVARNFFCEALVLTTTAQPVTSQPVTSQPQLCLPVEQQPLYNCKNGWQYSPDTGYQYLVIYDTSSTKAQAACQAQGAQLASIHSQAENDFITGLCCENGCNFVGHDSTYGWYLTGGFKQNGSYQWIDGTPFDFQGDICDDEGNGSKLVVYNYDTNCHRHDCGRGIWGLWSSNPLVPPYVVCKKK</sequence>
<dbReference type="Pfam" id="PF00059">
    <property type="entry name" value="Lectin_C"/>
    <property type="match status" value="2"/>
</dbReference>
<evidence type="ECO:0000259" key="1">
    <source>
        <dbReference type="PROSITE" id="PS50041"/>
    </source>
</evidence>
<proteinExistence type="predicted"/>
<dbReference type="SMART" id="SM00034">
    <property type="entry name" value="CLECT"/>
    <property type="match status" value="2"/>
</dbReference>
<dbReference type="PANTHER" id="PTHR22803">
    <property type="entry name" value="MANNOSE, PHOSPHOLIPASE, LECTIN RECEPTOR RELATED"/>
    <property type="match status" value="1"/>
</dbReference>
<dbReference type="WBParaSite" id="MBELARI_LOCUS13143">
    <property type="protein sequence ID" value="MBELARI_LOCUS13143"/>
    <property type="gene ID" value="MBELARI_LOCUS13143"/>
</dbReference>
<feature type="domain" description="C-type lectin" evidence="1">
    <location>
        <begin position="1"/>
        <end position="108"/>
    </location>
</feature>
<dbReference type="PROSITE" id="PS50041">
    <property type="entry name" value="C_TYPE_LECTIN_2"/>
    <property type="match status" value="2"/>
</dbReference>
<accession>A0AAF3EGM6</accession>
<dbReference type="Proteomes" id="UP000887575">
    <property type="component" value="Unassembled WGS sequence"/>
</dbReference>
<dbReference type="InterPro" id="IPR050111">
    <property type="entry name" value="C-type_lectin/snaclec_domain"/>
</dbReference>
<evidence type="ECO:0000313" key="3">
    <source>
        <dbReference type="WBParaSite" id="MBELARI_LOCUS13143"/>
    </source>
</evidence>
<dbReference type="Gene3D" id="3.10.100.10">
    <property type="entry name" value="Mannose-Binding Protein A, subunit A"/>
    <property type="match status" value="2"/>
</dbReference>
<evidence type="ECO:0000313" key="2">
    <source>
        <dbReference type="Proteomes" id="UP000887575"/>
    </source>
</evidence>
<keyword evidence="2" id="KW-1185">Reference proteome</keyword>
<dbReference type="SUPFAM" id="SSF56436">
    <property type="entry name" value="C-type lectin-like"/>
    <property type="match status" value="2"/>
</dbReference>
<dbReference type="InterPro" id="IPR016186">
    <property type="entry name" value="C-type_lectin-like/link_sf"/>
</dbReference>
<name>A0AAF3EGM6_9BILA</name>
<dbReference type="InterPro" id="IPR016187">
    <property type="entry name" value="CTDL_fold"/>
</dbReference>
<organism evidence="2 3">
    <name type="scientific">Mesorhabditis belari</name>
    <dbReference type="NCBI Taxonomy" id="2138241"/>
    <lineage>
        <taxon>Eukaryota</taxon>
        <taxon>Metazoa</taxon>
        <taxon>Ecdysozoa</taxon>
        <taxon>Nematoda</taxon>
        <taxon>Chromadorea</taxon>
        <taxon>Rhabditida</taxon>
        <taxon>Rhabditina</taxon>
        <taxon>Rhabditomorpha</taxon>
        <taxon>Rhabditoidea</taxon>
        <taxon>Rhabditidae</taxon>
        <taxon>Mesorhabditinae</taxon>
        <taxon>Mesorhabditis</taxon>
    </lineage>
</organism>
<dbReference type="InterPro" id="IPR001304">
    <property type="entry name" value="C-type_lectin-like"/>
</dbReference>
<reference evidence="3" key="1">
    <citation type="submission" date="2024-02" db="UniProtKB">
        <authorList>
            <consortium name="WormBaseParasite"/>
        </authorList>
    </citation>
    <scope>IDENTIFICATION</scope>
</reference>
<protein>
    <recommendedName>
        <fullName evidence="1">C-type lectin domain-containing protein</fullName>
    </recommendedName>
</protein>
<dbReference type="CDD" id="cd00037">
    <property type="entry name" value="CLECT"/>
    <property type="match status" value="1"/>
</dbReference>
<dbReference type="AlphaFoldDB" id="A0AAF3EGM6"/>